<gene>
    <name evidence="1" type="ORF">NDES1114_LOCUS14055</name>
</gene>
<proteinExistence type="predicted"/>
<name>A0A7S1LVF1_NEODS</name>
<organism evidence="1">
    <name type="scientific">Neobodo designis</name>
    <name type="common">Flagellated protozoan</name>
    <name type="synonym">Bodo designis</name>
    <dbReference type="NCBI Taxonomy" id="312471"/>
    <lineage>
        <taxon>Eukaryota</taxon>
        <taxon>Discoba</taxon>
        <taxon>Euglenozoa</taxon>
        <taxon>Kinetoplastea</taxon>
        <taxon>Metakinetoplastina</taxon>
        <taxon>Neobodonida</taxon>
        <taxon>Neobodo</taxon>
    </lineage>
</organism>
<accession>A0A7S1LVF1</accession>
<dbReference type="AlphaFoldDB" id="A0A7S1LVF1"/>
<protein>
    <submittedName>
        <fullName evidence="1">Uncharacterized protein</fullName>
    </submittedName>
</protein>
<sequence>MELDDELKLRYLQAQRNAQFLTQSDATDGFVPEDVEQRLHLFRRLHDDEAFDDWLSLGVQTTVESTIADADAKREAAAEARKEAALELEARRAQTPGTDAGSWDDLRSVLLAAKKKPKVLLEENSDTCEIQHEAWSTAERTSSAPMRDFDAVYAAAISTTEQAHTVLDRACQDRGFASVGSLRTAAQQMLDTMVLKASAQPGETAVKCDNHPQSASIAHGTFLLLDETFGSALEMESVDSGDGIVEAGEAISRAMFEHELACDEATVQMNACHAVTEENALMRDGFLARCVDDAEAHRDLGDVLLRLKLARSCHEHFRSCRRSHLQRVNCALHALQSTLEDIHTRVAFPLRHDELESHDAGLFDFVGQIVSALNEVHSLPLSLDGHRDWQRTVLRDGFTILNVCASQYAALSVSEVNVGCSTRKAAERIRDWACLERLTMSEIAFRQLRHDNFRIGISLCVSARFVLGELEREYDTVWGFAYW</sequence>
<evidence type="ECO:0000313" key="1">
    <source>
        <dbReference type="EMBL" id="CAD9114702.1"/>
    </source>
</evidence>
<dbReference type="EMBL" id="HBGF01021282">
    <property type="protein sequence ID" value="CAD9114702.1"/>
    <property type="molecule type" value="Transcribed_RNA"/>
</dbReference>
<reference evidence="1" key="1">
    <citation type="submission" date="2021-01" db="EMBL/GenBank/DDBJ databases">
        <authorList>
            <person name="Corre E."/>
            <person name="Pelletier E."/>
            <person name="Niang G."/>
            <person name="Scheremetjew M."/>
            <person name="Finn R."/>
            <person name="Kale V."/>
            <person name="Holt S."/>
            <person name="Cochrane G."/>
            <person name="Meng A."/>
            <person name="Brown T."/>
            <person name="Cohen L."/>
        </authorList>
    </citation>
    <scope>NUCLEOTIDE SEQUENCE</scope>
    <source>
        <strain evidence="1">CCAP 1951/1</strain>
    </source>
</reference>